<evidence type="ECO:0000256" key="1">
    <source>
        <dbReference type="ARBA" id="ARBA00022737"/>
    </source>
</evidence>
<dbReference type="InterPro" id="IPR056884">
    <property type="entry name" value="NPHP3-like_N"/>
</dbReference>
<evidence type="ECO:0000256" key="2">
    <source>
        <dbReference type="SAM" id="MobiDB-lite"/>
    </source>
</evidence>
<organism evidence="4 5">
    <name type="scientific">Fusarium irregulare</name>
    <dbReference type="NCBI Taxonomy" id="2494466"/>
    <lineage>
        <taxon>Eukaryota</taxon>
        <taxon>Fungi</taxon>
        <taxon>Dikarya</taxon>
        <taxon>Ascomycota</taxon>
        <taxon>Pezizomycotina</taxon>
        <taxon>Sordariomycetes</taxon>
        <taxon>Hypocreomycetidae</taxon>
        <taxon>Hypocreales</taxon>
        <taxon>Nectriaceae</taxon>
        <taxon>Fusarium</taxon>
        <taxon>Fusarium incarnatum-equiseti species complex</taxon>
    </lineage>
</organism>
<keyword evidence="1" id="KW-0677">Repeat</keyword>
<evidence type="ECO:0000259" key="3">
    <source>
        <dbReference type="Pfam" id="PF24883"/>
    </source>
</evidence>
<dbReference type="Pfam" id="PF24883">
    <property type="entry name" value="NPHP3_N"/>
    <property type="match status" value="1"/>
</dbReference>
<dbReference type="EMBL" id="JAPDHF010000001">
    <property type="protein sequence ID" value="KAJ4024666.1"/>
    <property type="molecule type" value="Genomic_DNA"/>
</dbReference>
<accession>A0A9W8UE98</accession>
<name>A0A9W8UE98_9HYPO</name>
<dbReference type="InterPro" id="IPR027417">
    <property type="entry name" value="P-loop_NTPase"/>
</dbReference>
<keyword evidence="5" id="KW-1185">Reference proteome</keyword>
<dbReference type="AlphaFoldDB" id="A0A9W8UE98"/>
<feature type="domain" description="Nephrocystin 3-like N-terminal" evidence="3">
    <location>
        <begin position="163"/>
        <end position="275"/>
    </location>
</feature>
<protein>
    <recommendedName>
        <fullName evidence="3">Nephrocystin 3-like N-terminal domain-containing protein</fullName>
    </recommendedName>
</protein>
<gene>
    <name evidence="4" type="ORF">NW766_000906</name>
</gene>
<proteinExistence type="predicted"/>
<evidence type="ECO:0000313" key="4">
    <source>
        <dbReference type="EMBL" id="KAJ4024666.1"/>
    </source>
</evidence>
<dbReference type="Proteomes" id="UP001152130">
    <property type="component" value="Unassembled WGS sequence"/>
</dbReference>
<feature type="region of interest" description="Disordered" evidence="2">
    <location>
        <begin position="48"/>
        <end position="72"/>
    </location>
</feature>
<reference evidence="4" key="1">
    <citation type="submission" date="2022-10" db="EMBL/GenBank/DDBJ databases">
        <title>Fusarium specimens isolated from Avocado Roots.</title>
        <authorList>
            <person name="Stajich J."/>
            <person name="Roper C."/>
            <person name="Heimlech-Rivalta G."/>
        </authorList>
    </citation>
    <scope>NUCLEOTIDE SEQUENCE</scope>
    <source>
        <strain evidence="4">CF00143</strain>
    </source>
</reference>
<comment type="caution">
    <text evidence="4">The sequence shown here is derived from an EMBL/GenBank/DDBJ whole genome shotgun (WGS) entry which is preliminary data.</text>
</comment>
<feature type="compositionally biased region" description="Basic and acidic residues" evidence="2">
    <location>
        <begin position="48"/>
        <end position="71"/>
    </location>
</feature>
<sequence>MPKSSSGWTSPLNPLNSSFWQSFQQSFEPNLKELREHSENVKEEIRLAQAESEHRNREIQSVERVEAEKSRRSLSRFMPHTRAQLDEMRRSQLIRDKEVERARKQKLLDSLSSHDYMKPFKQARQKRYPQSATWIFDTNEFKGWSEGQGSPLLWCSGKKKTKKNGKVTFFFSRFDESESLGAESILRAVARQVINIRDISDDTELSSEDIHDEKGDVLQKLSQLLGFLLVRNQQTAWVVIDGIDECPRDERHKLVQALSNILAAGPGIRVFATSRDYPDSTTTNAFPGLHQVLMNCSEAQEGMAQLVGQAVQKCIDAEELLVNDERLVKDIQKTLSENADGM</sequence>
<dbReference type="Gene3D" id="3.40.50.300">
    <property type="entry name" value="P-loop containing nucleotide triphosphate hydrolases"/>
    <property type="match status" value="1"/>
</dbReference>
<dbReference type="PANTHER" id="PTHR10039">
    <property type="entry name" value="AMELOGENIN"/>
    <property type="match status" value="1"/>
</dbReference>
<dbReference type="PANTHER" id="PTHR10039:SF10">
    <property type="entry name" value="NACHT DOMAIN-CONTAINING PROTEIN"/>
    <property type="match status" value="1"/>
</dbReference>
<evidence type="ECO:0000313" key="5">
    <source>
        <dbReference type="Proteomes" id="UP001152130"/>
    </source>
</evidence>